<feature type="compositionally biased region" description="Low complexity" evidence="1">
    <location>
        <begin position="60"/>
        <end position="83"/>
    </location>
</feature>
<dbReference type="Proteomes" id="UP000887229">
    <property type="component" value="Unassembled WGS sequence"/>
</dbReference>
<dbReference type="OrthoDB" id="5385910at2759"/>
<dbReference type="AlphaFoldDB" id="A0A9P7ZSE6"/>
<sequence>MAPVTVYTDSPITAAKASGPTPQTADAAQQQASNQDRYAPPPTTTSASEASQTGYPAPQPAARPSQPVPTGMPQLQPTPTQQLSEDGPPAPQPGPVPVATPTSHLPPPPKAGEAMSHPQTSNPVTAMPPQMSYQPPTSSYAAGRSTTMGLPHSSGPTSLPVGGNDNLSHPPGYQQDSFASEFNSAQRAAHHDSGRTDMNTFGSGEDESVWDTAKKWASAAGNSLAAAEGEVWKRINKEQ</sequence>
<proteinExistence type="predicted"/>
<feature type="compositionally biased region" description="Polar residues" evidence="1">
    <location>
        <begin position="131"/>
        <end position="148"/>
    </location>
</feature>
<feature type="region of interest" description="Disordered" evidence="1">
    <location>
        <begin position="1"/>
        <end position="206"/>
    </location>
</feature>
<evidence type="ECO:0000256" key="1">
    <source>
        <dbReference type="SAM" id="MobiDB-lite"/>
    </source>
</evidence>
<feature type="compositionally biased region" description="Polar residues" evidence="1">
    <location>
        <begin position="174"/>
        <end position="186"/>
    </location>
</feature>
<feature type="compositionally biased region" description="Polar residues" evidence="1">
    <location>
        <begin position="44"/>
        <end position="54"/>
    </location>
</feature>
<keyword evidence="3" id="KW-1185">Reference proteome</keyword>
<dbReference type="GeneID" id="70290805"/>
<feature type="compositionally biased region" description="Pro residues" evidence="1">
    <location>
        <begin position="88"/>
        <end position="110"/>
    </location>
</feature>
<protein>
    <submittedName>
        <fullName evidence="2">Uncharacterized protein</fullName>
    </submittedName>
</protein>
<reference evidence="2" key="1">
    <citation type="journal article" date="2021" name="IMA Fungus">
        <title>Genomic characterization of three marine fungi, including Emericellopsis atlantica sp. nov. with signatures of a generalist lifestyle and marine biomass degradation.</title>
        <authorList>
            <person name="Hagestad O.C."/>
            <person name="Hou L."/>
            <person name="Andersen J.H."/>
            <person name="Hansen E.H."/>
            <person name="Altermark B."/>
            <person name="Li C."/>
            <person name="Kuhnert E."/>
            <person name="Cox R.J."/>
            <person name="Crous P.W."/>
            <person name="Spatafora J.W."/>
            <person name="Lail K."/>
            <person name="Amirebrahimi M."/>
            <person name="Lipzen A."/>
            <person name="Pangilinan J."/>
            <person name="Andreopoulos W."/>
            <person name="Hayes R.D."/>
            <person name="Ng V."/>
            <person name="Grigoriev I.V."/>
            <person name="Jackson S.A."/>
            <person name="Sutton T.D.S."/>
            <person name="Dobson A.D.W."/>
            <person name="Rama T."/>
        </authorList>
    </citation>
    <scope>NUCLEOTIDE SEQUENCE</scope>
    <source>
        <strain evidence="2">TS7</strain>
    </source>
</reference>
<name>A0A9P7ZSE6_9HYPO</name>
<feature type="compositionally biased region" description="Low complexity" evidence="1">
    <location>
        <begin position="20"/>
        <end position="32"/>
    </location>
</feature>
<evidence type="ECO:0000313" key="3">
    <source>
        <dbReference type="Proteomes" id="UP000887229"/>
    </source>
</evidence>
<organism evidence="2 3">
    <name type="scientific">Emericellopsis atlantica</name>
    <dbReference type="NCBI Taxonomy" id="2614577"/>
    <lineage>
        <taxon>Eukaryota</taxon>
        <taxon>Fungi</taxon>
        <taxon>Dikarya</taxon>
        <taxon>Ascomycota</taxon>
        <taxon>Pezizomycotina</taxon>
        <taxon>Sordariomycetes</taxon>
        <taxon>Hypocreomycetidae</taxon>
        <taxon>Hypocreales</taxon>
        <taxon>Bionectriaceae</taxon>
        <taxon>Emericellopsis</taxon>
    </lineage>
</organism>
<evidence type="ECO:0000313" key="2">
    <source>
        <dbReference type="EMBL" id="KAG9257231.1"/>
    </source>
</evidence>
<dbReference type="RefSeq" id="XP_046121155.1">
    <property type="nucleotide sequence ID" value="XM_046259902.1"/>
</dbReference>
<comment type="caution">
    <text evidence="2">The sequence shown here is derived from an EMBL/GenBank/DDBJ whole genome shotgun (WGS) entry which is preliminary data.</text>
</comment>
<gene>
    <name evidence="2" type="ORF">F5Z01DRAFT_459748</name>
</gene>
<accession>A0A9P7ZSE6</accession>
<dbReference type="EMBL" id="MU251246">
    <property type="protein sequence ID" value="KAG9257231.1"/>
    <property type="molecule type" value="Genomic_DNA"/>
</dbReference>